<accession>A0A9Y1BIG5</accession>
<dbReference type="GO" id="GO:0009014">
    <property type="term" value="F:succinyl-diaminopimelate desuccinylase activity"/>
    <property type="evidence" value="ECO:0007669"/>
    <property type="project" value="UniProtKB-EC"/>
</dbReference>
<dbReference type="Pfam" id="PF07687">
    <property type="entry name" value="M20_dimer"/>
    <property type="match status" value="1"/>
</dbReference>
<dbReference type="InterPro" id="IPR002933">
    <property type="entry name" value="Peptidase_M20"/>
</dbReference>
<evidence type="ECO:0000256" key="5">
    <source>
        <dbReference type="ARBA" id="ARBA00011921"/>
    </source>
</evidence>
<evidence type="ECO:0000256" key="8">
    <source>
        <dbReference type="ARBA" id="ARBA00022801"/>
    </source>
</evidence>
<feature type="domain" description="Peptidase M20 dimerisation" evidence="12">
    <location>
        <begin position="175"/>
        <end position="278"/>
    </location>
</feature>
<evidence type="ECO:0000256" key="9">
    <source>
        <dbReference type="ARBA" id="ARBA00022833"/>
    </source>
</evidence>
<evidence type="ECO:0000256" key="11">
    <source>
        <dbReference type="ARBA" id="ARBA00051301"/>
    </source>
</evidence>
<dbReference type="InterPro" id="IPR010182">
    <property type="entry name" value="ArgE/DapE"/>
</dbReference>
<organism evidence="13">
    <name type="scientific">Candidatus Heimdallarchaeum aukensis</name>
    <dbReference type="NCBI Taxonomy" id="2876573"/>
    <lineage>
        <taxon>Archaea</taxon>
        <taxon>Promethearchaeati</taxon>
        <taxon>Candidatus Heimdallarchaeota</taxon>
        <taxon>Candidatus Heimdallarchaeia (ex Rinke et al. 2021) (nom. nud.)</taxon>
        <taxon>Candidatus Heimdallarchaeales</taxon>
        <taxon>Candidatus Heimdallarchaeaceae</taxon>
        <taxon>Candidatus Heimdallarchaeum</taxon>
    </lineage>
</organism>
<dbReference type="PANTHER" id="PTHR43808:SF31">
    <property type="entry name" value="N-ACETYL-L-CITRULLINE DEACETYLASE"/>
    <property type="match status" value="1"/>
</dbReference>
<protein>
    <recommendedName>
        <fullName evidence="6">Probable succinyl-diaminopimelate desuccinylase</fullName>
        <ecNumber evidence="5">3.5.1.18</ecNumber>
    </recommendedName>
</protein>
<dbReference type="InterPro" id="IPR036264">
    <property type="entry name" value="Bact_exopeptidase_dim_dom"/>
</dbReference>
<dbReference type="EC" id="3.5.1.18" evidence="5"/>
<comment type="catalytic activity">
    <reaction evidence="11">
        <text>N-succinyl-(2S,6S)-2,6-diaminopimelate + H2O = (2S,6S)-2,6-diaminopimelate + succinate</text>
        <dbReference type="Rhea" id="RHEA:22608"/>
        <dbReference type="ChEBI" id="CHEBI:15377"/>
        <dbReference type="ChEBI" id="CHEBI:30031"/>
        <dbReference type="ChEBI" id="CHEBI:57609"/>
        <dbReference type="ChEBI" id="CHEBI:58087"/>
        <dbReference type="EC" id="3.5.1.18"/>
    </reaction>
</comment>
<dbReference type="SUPFAM" id="SSF53187">
    <property type="entry name" value="Zn-dependent exopeptidases"/>
    <property type="match status" value="1"/>
</dbReference>
<gene>
    <name evidence="13" type="ORF">K9W45_06940</name>
</gene>
<evidence type="ECO:0000256" key="4">
    <source>
        <dbReference type="ARBA" id="ARBA00006247"/>
    </source>
</evidence>
<evidence type="ECO:0000256" key="3">
    <source>
        <dbReference type="ARBA" id="ARBA00005130"/>
    </source>
</evidence>
<evidence type="ECO:0000256" key="1">
    <source>
        <dbReference type="ARBA" id="ARBA00001941"/>
    </source>
</evidence>
<dbReference type="Gene3D" id="3.40.630.10">
    <property type="entry name" value="Zn peptidases"/>
    <property type="match status" value="1"/>
</dbReference>
<dbReference type="EMBL" id="CP084166">
    <property type="protein sequence ID" value="UJG39600.1"/>
    <property type="molecule type" value="Genomic_DNA"/>
</dbReference>
<dbReference type="InterPro" id="IPR050072">
    <property type="entry name" value="Peptidase_M20A"/>
</dbReference>
<dbReference type="AlphaFoldDB" id="A0A9Y1BIG5"/>
<evidence type="ECO:0000256" key="6">
    <source>
        <dbReference type="ARBA" id="ARBA00016853"/>
    </source>
</evidence>
<comment type="pathway">
    <text evidence="3">Amino-acid biosynthesis; L-lysine biosynthesis via DAP pathway; LL-2,6-diaminopimelate from (S)-tetrahydrodipicolinate (succinylase route): step 3/3.</text>
</comment>
<dbReference type="InterPro" id="IPR011650">
    <property type="entry name" value="Peptidase_M20_dimer"/>
</dbReference>
<proteinExistence type="inferred from homology"/>
<dbReference type="Gene3D" id="3.30.70.360">
    <property type="match status" value="1"/>
</dbReference>
<dbReference type="GO" id="GO:0006526">
    <property type="term" value="P:L-arginine biosynthetic process"/>
    <property type="evidence" value="ECO:0007669"/>
    <property type="project" value="TreeGrafter"/>
</dbReference>
<sequence length="381" mass="42488">MNEIKEKEVIPILQKLIQFKTVNPPGKTINAINYVKKILSEKGIQCEIQKYSEDRANLFAEYGSGKESIVLCGHIDVVPPGDEEKWTFNPFEGIEHNGRIYGRGATDMKGSIASYIAILLKLKEKNIKLTKKIKLLITSDEEVGMGGAKAALNTDIMDSTHFLIIGEPTELKLSIAQKGVYWAKIKVYGKSAHGSTPELGVNAIEKAAELIAKIKKTIPSTKHPLLNNSTLNIGKISGGTSFNVVPEYCEFTLDYRVVPSVDYNEIRMKINRVLDQFNSKEDARAEFEEVHVIPPIESNSEIAFLDKLKEKLKEKGILEVIGVTYGTDGAVLVPPNNTDFVIFGPGRLDKLHVTDEYTLKDEVVTYSNLLFKTIVELFKEK</sequence>
<keyword evidence="10" id="KW-0170">Cobalt</keyword>
<evidence type="ECO:0000256" key="7">
    <source>
        <dbReference type="ARBA" id="ARBA00022723"/>
    </source>
</evidence>
<dbReference type="PANTHER" id="PTHR43808">
    <property type="entry name" value="ACETYLORNITHINE DEACETYLASE"/>
    <property type="match status" value="1"/>
</dbReference>
<name>A0A9Y1BIG5_9ARCH</name>
<dbReference type="GO" id="GO:0008777">
    <property type="term" value="F:acetylornithine deacetylase activity"/>
    <property type="evidence" value="ECO:0007669"/>
    <property type="project" value="TreeGrafter"/>
</dbReference>
<comment type="cofactor">
    <cofactor evidence="2">
        <name>Zn(2+)</name>
        <dbReference type="ChEBI" id="CHEBI:29105"/>
    </cofactor>
</comment>
<dbReference type="InterPro" id="IPR001261">
    <property type="entry name" value="ArgE/DapE_CS"/>
</dbReference>
<dbReference type="GO" id="GO:0046872">
    <property type="term" value="F:metal ion binding"/>
    <property type="evidence" value="ECO:0007669"/>
    <property type="project" value="UniProtKB-KW"/>
</dbReference>
<reference evidence="13" key="1">
    <citation type="journal article" date="2022" name="Nat. Microbiol.">
        <title>Unique mobile elements and scalable gene flow at the prokaryote-eukaryote boundary revealed by circularized Asgard archaea genomes.</title>
        <authorList>
            <person name="Wu F."/>
            <person name="Speth D.R."/>
            <person name="Philosof A."/>
            <person name="Cremiere A."/>
            <person name="Narayanan A."/>
            <person name="Barco R.A."/>
            <person name="Connon S.A."/>
            <person name="Amend J.P."/>
            <person name="Antoshechkin I.A."/>
            <person name="Orphan V.J."/>
        </authorList>
    </citation>
    <scope>NUCLEOTIDE SEQUENCE</scope>
    <source>
        <strain evidence="13">PM71</strain>
    </source>
</reference>
<dbReference type="PROSITE" id="PS00759">
    <property type="entry name" value="ARGE_DAPE_CPG2_2"/>
    <property type="match status" value="1"/>
</dbReference>
<evidence type="ECO:0000256" key="10">
    <source>
        <dbReference type="ARBA" id="ARBA00023285"/>
    </source>
</evidence>
<comment type="cofactor">
    <cofactor evidence="1">
        <name>Co(2+)</name>
        <dbReference type="ChEBI" id="CHEBI:48828"/>
    </cofactor>
</comment>
<dbReference type="SUPFAM" id="SSF55031">
    <property type="entry name" value="Bacterial exopeptidase dimerisation domain"/>
    <property type="match status" value="1"/>
</dbReference>
<evidence type="ECO:0000313" key="13">
    <source>
        <dbReference type="EMBL" id="UJG39600.1"/>
    </source>
</evidence>
<keyword evidence="7" id="KW-0479">Metal-binding</keyword>
<evidence type="ECO:0000256" key="2">
    <source>
        <dbReference type="ARBA" id="ARBA00001947"/>
    </source>
</evidence>
<comment type="similarity">
    <text evidence="4">Belongs to the peptidase M20A family.</text>
</comment>
<dbReference type="Proteomes" id="UP001201020">
    <property type="component" value="Chromosome"/>
</dbReference>
<keyword evidence="8" id="KW-0378">Hydrolase</keyword>
<keyword evidence="9" id="KW-0862">Zinc</keyword>
<dbReference type="Pfam" id="PF01546">
    <property type="entry name" value="Peptidase_M20"/>
    <property type="match status" value="1"/>
</dbReference>
<dbReference type="NCBIfam" id="TIGR01910">
    <property type="entry name" value="DapE-ArgE"/>
    <property type="match status" value="1"/>
</dbReference>
<evidence type="ECO:0000259" key="12">
    <source>
        <dbReference type="Pfam" id="PF07687"/>
    </source>
</evidence>
<dbReference type="CDD" id="cd08659">
    <property type="entry name" value="M20_ArgE_DapE-like"/>
    <property type="match status" value="1"/>
</dbReference>